<proteinExistence type="predicted"/>
<evidence type="ECO:0000256" key="1">
    <source>
        <dbReference type="SAM" id="SignalP"/>
    </source>
</evidence>
<dbReference type="AlphaFoldDB" id="A0AAN9KE37"/>
<gene>
    <name evidence="2" type="ORF">VNO77_34355</name>
</gene>
<evidence type="ECO:0000313" key="3">
    <source>
        <dbReference type="Proteomes" id="UP001367508"/>
    </source>
</evidence>
<feature type="signal peptide" evidence="1">
    <location>
        <begin position="1"/>
        <end position="20"/>
    </location>
</feature>
<keyword evidence="3" id="KW-1185">Reference proteome</keyword>
<name>A0AAN9KE37_CANGL</name>
<dbReference type="Proteomes" id="UP001367508">
    <property type="component" value="Unassembled WGS sequence"/>
</dbReference>
<reference evidence="2 3" key="1">
    <citation type="submission" date="2024-01" db="EMBL/GenBank/DDBJ databases">
        <title>The genomes of 5 underutilized Papilionoideae crops provide insights into root nodulation and disease resistanc.</title>
        <authorList>
            <person name="Jiang F."/>
        </authorList>
    </citation>
    <scope>NUCLEOTIDE SEQUENCE [LARGE SCALE GENOMIC DNA]</scope>
    <source>
        <strain evidence="2">LVBAO_FW01</strain>
        <tissue evidence="2">Leaves</tissue>
    </source>
</reference>
<dbReference type="EMBL" id="JAYMYQ010000008">
    <property type="protein sequence ID" value="KAK7315780.1"/>
    <property type="molecule type" value="Genomic_DNA"/>
</dbReference>
<accession>A0AAN9KE37</accession>
<keyword evidence="1" id="KW-0732">Signal</keyword>
<evidence type="ECO:0000313" key="2">
    <source>
        <dbReference type="EMBL" id="KAK7315780.1"/>
    </source>
</evidence>
<organism evidence="2 3">
    <name type="scientific">Canavalia gladiata</name>
    <name type="common">Sword bean</name>
    <name type="synonym">Dolichos gladiatus</name>
    <dbReference type="NCBI Taxonomy" id="3824"/>
    <lineage>
        <taxon>Eukaryota</taxon>
        <taxon>Viridiplantae</taxon>
        <taxon>Streptophyta</taxon>
        <taxon>Embryophyta</taxon>
        <taxon>Tracheophyta</taxon>
        <taxon>Spermatophyta</taxon>
        <taxon>Magnoliopsida</taxon>
        <taxon>eudicotyledons</taxon>
        <taxon>Gunneridae</taxon>
        <taxon>Pentapetalae</taxon>
        <taxon>rosids</taxon>
        <taxon>fabids</taxon>
        <taxon>Fabales</taxon>
        <taxon>Fabaceae</taxon>
        <taxon>Papilionoideae</taxon>
        <taxon>50 kb inversion clade</taxon>
        <taxon>NPAAA clade</taxon>
        <taxon>indigoferoid/millettioid clade</taxon>
        <taxon>Phaseoleae</taxon>
        <taxon>Canavalia</taxon>
    </lineage>
</organism>
<feature type="chain" id="PRO_5043017063" evidence="1">
    <location>
        <begin position="21"/>
        <end position="72"/>
    </location>
</feature>
<protein>
    <submittedName>
        <fullName evidence="2">Uncharacterized protein</fullName>
    </submittedName>
</protein>
<sequence length="72" mass="8428">MILSPLYLLFICCLRKFALRYLELRLIIRVQIGSESICNTFYHDDNIGVSIKFEAAKPKQTDTEDQIMVWSD</sequence>
<comment type="caution">
    <text evidence="2">The sequence shown here is derived from an EMBL/GenBank/DDBJ whole genome shotgun (WGS) entry which is preliminary data.</text>
</comment>